<protein>
    <submittedName>
        <fullName evidence="1">Glycosyl hydrolase</fullName>
    </submittedName>
</protein>
<keyword evidence="2" id="KW-1185">Reference proteome</keyword>
<accession>A0ABR1R7M2</accession>
<keyword evidence="1" id="KW-0378">Hydrolase</keyword>
<name>A0ABR1R7M2_9PEZI</name>
<proteinExistence type="predicted"/>
<dbReference type="GO" id="GO:0016787">
    <property type="term" value="F:hydrolase activity"/>
    <property type="evidence" value="ECO:0007669"/>
    <property type="project" value="UniProtKB-KW"/>
</dbReference>
<reference evidence="1 2" key="1">
    <citation type="submission" date="2023-01" db="EMBL/GenBank/DDBJ databases">
        <title>Analysis of 21 Apiospora genomes using comparative genomics revels a genus with tremendous synthesis potential of carbohydrate active enzymes and secondary metabolites.</title>
        <authorList>
            <person name="Sorensen T."/>
        </authorList>
    </citation>
    <scope>NUCLEOTIDE SEQUENCE [LARGE SCALE GENOMIC DNA]</scope>
    <source>
        <strain evidence="1 2">CBS 20057</strain>
    </source>
</reference>
<evidence type="ECO:0000313" key="1">
    <source>
        <dbReference type="EMBL" id="KAK8001668.1"/>
    </source>
</evidence>
<gene>
    <name evidence="1" type="ORF">PG991_013890</name>
</gene>
<evidence type="ECO:0000313" key="2">
    <source>
        <dbReference type="Proteomes" id="UP001396898"/>
    </source>
</evidence>
<dbReference type="EMBL" id="JAQQWI010000018">
    <property type="protein sequence ID" value="KAK8001668.1"/>
    <property type="molecule type" value="Genomic_DNA"/>
</dbReference>
<comment type="caution">
    <text evidence="1">The sequence shown here is derived from an EMBL/GenBank/DDBJ whole genome shotgun (WGS) entry which is preliminary data.</text>
</comment>
<organism evidence="1 2">
    <name type="scientific">Apiospora marii</name>
    <dbReference type="NCBI Taxonomy" id="335849"/>
    <lineage>
        <taxon>Eukaryota</taxon>
        <taxon>Fungi</taxon>
        <taxon>Dikarya</taxon>
        <taxon>Ascomycota</taxon>
        <taxon>Pezizomycotina</taxon>
        <taxon>Sordariomycetes</taxon>
        <taxon>Xylariomycetidae</taxon>
        <taxon>Amphisphaeriales</taxon>
        <taxon>Apiosporaceae</taxon>
        <taxon>Apiospora</taxon>
    </lineage>
</organism>
<dbReference type="Proteomes" id="UP001396898">
    <property type="component" value="Unassembled WGS sequence"/>
</dbReference>
<sequence length="94" mass="10602">MYESHQSWPNSIRDPSYIYERQGIFYLFWSEGIFCDFDKTDPAPGRVQDPLLGQQGRRRLYVDSEGRSCTASGGTAGLVIHRSIYEPGGQIVLG</sequence>